<dbReference type="SUPFAM" id="SSF53448">
    <property type="entry name" value="Nucleotide-diphospho-sugar transferases"/>
    <property type="match status" value="1"/>
</dbReference>
<reference evidence="2 3" key="1">
    <citation type="submission" date="2021-12" db="EMBL/GenBank/DDBJ databases">
        <title>Mucilaginibacter roseus genome.</title>
        <authorList>
            <person name="Ferreira J.R."/>
            <person name="Newman J.D."/>
        </authorList>
    </citation>
    <scope>NUCLEOTIDE SEQUENCE [LARGE SCALE GENOMIC DNA]</scope>
    <source>
        <strain evidence="2 3">LMG 28454</strain>
    </source>
</reference>
<sequence>MKLSVIIVNHNLCMWLRQCISALQAARYGVDCEVVVVDNGSDDKSVEMLKSQFTDVKVIENGSNVGIAKAYNQAMGLTSGEYVFLVSPDTIVTKDTLTKAIDFMDTHIEAAGSSIRMVTPQGHFIRSSKYGLTKKWNLLIKWTGLSKYFTKSRITSLNQMQPDEFETAEIDVLNRSAMILRRSVLNKVGLFDERFTMFGYDVDLSFRLKIEGFRNFYFHKTYVINFNIKPVQKYTFSYLRYYYGAMLAFISKYLFELPKLSIGTPVKTLYTPQYEIER</sequence>
<organism evidence="2 3">
    <name type="scientific">Mucilaginibacter roseus</name>
    <dbReference type="NCBI Taxonomy" id="1528868"/>
    <lineage>
        <taxon>Bacteria</taxon>
        <taxon>Pseudomonadati</taxon>
        <taxon>Bacteroidota</taxon>
        <taxon>Sphingobacteriia</taxon>
        <taxon>Sphingobacteriales</taxon>
        <taxon>Sphingobacteriaceae</taxon>
        <taxon>Mucilaginibacter</taxon>
    </lineage>
</organism>
<accession>A0ABS8U4Q5</accession>
<dbReference type="InterPro" id="IPR001173">
    <property type="entry name" value="Glyco_trans_2-like"/>
</dbReference>
<keyword evidence="3" id="KW-1185">Reference proteome</keyword>
<feature type="domain" description="Glycosyltransferase 2-like" evidence="1">
    <location>
        <begin position="4"/>
        <end position="127"/>
    </location>
</feature>
<protein>
    <submittedName>
        <fullName evidence="2">Glycosyltransferase family 2 protein</fullName>
    </submittedName>
</protein>
<proteinExistence type="predicted"/>
<evidence type="ECO:0000313" key="2">
    <source>
        <dbReference type="EMBL" id="MCD8742084.1"/>
    </source>
</evidence>
<dbReference type="EMBL" id="JAJPWV010000005">
    <property type="protein sequence ID" value="MCD8742084.1"/>
    <property type="molecule type" value="Genomic_DNA"/>
</dbReference>
<dbReference type="PANTHER" id="PTHR43179:SF7">
    <property type="entry name" value="RHAMNOSYLTRANSFERASE WBBL"/>
    <property type="match status" value="1"/>
</dbReference>
<dbReference type="Pfam" id="PF00535">
    <property type="entry name" value="Glycos_transf_2"/>
    <property type="match status" value="1"/>
</dbReference>
<dbReference type="RefSeq" id="WP_232178643.1">
    <property type="nucleotide sequence ID" value="NZ_JAJPWV010000005.1"/>
</dbReference>
<dbReference type="InterPro" id="IPR029044">
    <property type="entry name" value="Nucleotide-diphossugar_trans"/>
</dbReference>
<dbReference type="PANTHER" id="PTHR43179">
    <property type="entry name" value="RHAMNOSYLTRANSFERASE WBBL"/>
    <property type="match status" value="1"/>
</dbReference>
<dbReference type="Proteomes" id="UP001199919">
    <property type="component" value="Unassembled WGS sequence"/>
</dbReference>
<evidence type="ECO:0000259" key="1">
    <source>
        <dbReference type="Pfam" id="PF00535"/>
    </source>
</evidence>
<dbReference type="Gene3D" id="3.90.550.10">
    <property type="entry name" value="Spore Coat Polysaccharide Biosynthesis Protein SpsA, Chain A"/>
    <property type="match status" value="1"/>
</dbReference>
<evidence type="ECO:0000313" key="3">
    <source>
        <dbReference type="Proteomes" id="UP001199919"/>
    </source>
</evidence>
<dbReference type="CDD" id="cd04186">
    <property type="entry name" value="GT_2_like_c"/>
    <property type="match status" value="1"/>
</dbReference>
<name>A0ABS8U4Q5_9SPHI</name>
<gene>
    <name evidence="2" type="ORF">LT679_15830</name>
</gene>
<comment type="caution">
    <text evidence="2">The sequence shown here is derived from an EMBL/GenBank/DDBJ whole genome shotgun (WGS) entry which is preliminary data.</text>
</comment>